<name>A0A6S6VYG1_9PLEO</name>
<protein>
    <submittedName>
        <fullName evidence="1">Uncharacterized protein</fullName>
    </submittedName>
</protein>
<reference evidence="1" key="1">
    <citation type="submission" date="2021-02" db="EMBL/GenBank/DDBJ databases">
        <authorList>
            <person name="Syme A R."/>
            <person name="Syme A R."/>
            <person name="Moolhuijzen P."/>
        </authorList>
    </citation>
    <scope>NUCLEOTIDE SEQUENCE</scope>
    <source>
        <strain evidence="1">W1-1</strain>
    </source>
</reference>
<proteinExistence type="predicted"/>
<sequence length="63" mass="6717">MHFKYLFAVLATIMTTASAANDLCYTAFNCQLWANNNCGIPNGGAGCHHPDGNPQNLGHCMCA</sequence>
<accession>A0A6S6VYG1</accession>
<evidence type="ECO:0000313" key="1">
    <source>
        <dbReference type="EMBL" id="CAE7026554.1"/>
    </source>
</evidence>
<dbReference type="AlphaFoldDB" id="A0A6S6VYG1"/>
<gene>
    <name evidence="1" type="ORF">PTTW11_04093</name>
</gene>
<organism evidence="1 2">
    <name type="scientific">Pyrenophora teres f. teres</name>
    <dbReference type="NCBI Taxonomy" id="97479"/>
    <lineage>
        <taxon>Eukaryota</taxon>
        <taxon>Fungi</taxon>
        <taxon>Dikarya</taxon>
        <taxon>Ascomycota</taxon>
        <taxon>Pezizomycotina</taxon>
        <taxon>Dothideomycetes</taxon>
        <taxon>Pleosporomycetidae</taxon>
        <taxon>Pleosporales</taxon>
        <taxon>Pleosporineae</taxon>
        <taxon>Pleosporaceae</taxon>
        <taxon>Pyrenophora</taxon>
    </lineage>
</organism>
<dbReference type="EMBL" id="HG992979">
    <property type="protein sequence ID" value="CAE7026554.1"/>
    <property type="molecule type" value="Genomic_DNA"/>
</dbReference>
<evidence type="ECO:0000313" key="2">
    <source>
        <dbReference type="Proteomes" id="UP000472372"/>
    </source>
</evidence>
<dbReference type="Proteomes" id="UP000472372">
    <property type="component" value="Chromosome 3"/>
</dbReference>